<feature type="transmembrane region" description="Helical" evidence="2">
    <location>
        <begin position="237"/>
        <end position="261"/>
    </location>
</feature>
<proteinExistence type="predicted"/>
<keyword evidence="2" id="KW-0472">Membrane</keyword>
<accession>A0A834M8G3</accession>
<name>A0A834M8G3_RHYFE</name>
<keyword evidence="2" id="KW-0812">Transmembrane</keyword>
<evidence type="ECO:0000256" key="1">
    <source>
        <dbReference type="SAM" id="MobiDB-lite"/>
    </source>
</evidence>
<evidence type="ECO:0000313" key="4">
    <source>
        <dbReference type="Proteomes" id="UP000625711"/>
    </source>
</evidence>
<dbReference type="AlphaFoldDB" id="A0A834M8G3"/>
<feature type="region of interest" description="Disordered" evidence="1">
    <location>
        <begin position="70"/>
        <end position="121"/>
    </location>
</feature>
<keyword evidence="4" id="KW-1185">Reference proteome</keyword>
<evidence type="ECO:0000313" key="3">
    <source>
        <dbReference type="EMBL" id="KAF7268829.1"/>
    </source>
</evidence>
<feature type="compositionally biased region" description="Basic and acidic residues" evidence="1">
    <location>
        <begin position="72"/>
        <end position="100"/>
    </location>
</feature>
<reference evidence="3" key="1">
    <citation type="submission" date="2020-08" db="EMBL/GenBank/DDBJ databases">
        <title>Genome sequencing and assembly of the red palm weevil Rhynchophorus ferrugineus.</title>
        <authorList>
            <person name="Dias G.B."/>
            <person name="Bergman C.M."/>
            <person name="Manee M."/>
        </authorList>
    </citation>
    <scope>NUCLEOTIDE SEQUENCE</scope>
    <source>
        <strain evidence="3">AA-2017</strain>
        <tissue evidence="3">Whole larva</tissue>
    </source>
</reference>
<keyword evidence="2" id="KW-1133">Transmembrane helix</keyword>
<evidence type="ECO:0000256" key="2">
    <source>
        <dbReference type="SAM" id="Phobius"/>
    </source>
</evidence>
<gene>
    <name evidence="3" type="ORF">GWI33_018173</name>
</gene>
<dbReference type="OrthoDB" id="8197295at2759"/>
<comment type="caution">
    <text evidence="3">The sequence shown here is derived from an EMBL/GenBank/DDBJ whole genome shotgun (WGS) entry which is preliminary data.</text>
</comment>
<sequence>MPVIDKAVSTEDLCADEIPSAIGVLKLDAILNTLVDNKVESIKHENGKKSLQGSPKSLLNKFKCHPSPRTTVKIESEKKKDSKRKEKKDKGHKIVSESKQFKRQVLRQETSSPDSQILQAETSSRYAGNSYSYRNSICLESGCQSHTCYCNRDHIPVGMQVNDDYISIKMDGYGDIETDAIIAQEELRRARKKRRRRRKRRLKKRLALNPHLVDTLGRDNESFKVLNDDELPPRAKWTIVATACLLLFMCLMLVGITLRMAPIIDEIGMKLFYIFIRS</sequence>
<organism evidence="3 4">
    <name type="scientific">Rhynchophorus ferrugineus</name>
    <name type="common">Red palm weevil</name>
    <name type="synonym">Curculio ferrugineus</name>
    <dbReference type="NCBI Taxonomy" id="354439"/>
    <lineage>
        <taxon>Eukaryota</taxon>
        <taxon>Metazoa</taxon>
        <taxon>Ecdysozoa</taxon>
        <taxon>Arthropoda</taxon>
        <taxon>Hexapoda</taxon>
        <taxon>Insecta</taxon>
        <taxon>Pterygota</taxon>
        <taxon>Neoptera</taxon>
        <taxon>Endopterygota</taxon>
        <taxon>Coleoptera</taxon>
        <taxon>Polyphaga</taxon>
        <taxon>Cucujiformia</taxon>
        <taxon>Curculionidae</taxon>
        <taxon>Dryophthorinae</taxon>
        <taxon>Rhynchophorus</taxon>
    </lineage>
</organism>
<protein>
    <submittedName>
        <fullName evidence="3">Uncharacterized protein</fullName>
    </submittedName>
</protein>
<dbReference type="Proteomes" id="UP000625711">
    <property type="component" value="Unassembled WGS sequence"/>
</dbReference>
<feature type="compositionally biased region" description="Polar residues" evidence="1">
    <location>
        <begin position="107"/>
        <end position="121"/>
    </location>
</feature>
<dbReference type="EMBL" id="JAACXV010014301">
    <property type="protein sequence ID" value="KAF7268829.1"/>
    <property type="molecule type" value="Genomic_DNA"/>
</dbReference>